<dbReference type="RefSeq" id="WP_146435779.1">
    <property type="nucleotide sequence ID" value="NZ_SJPF01000005.1"/>
</dbReference>
<dbReference type="InterPro" id="IPR022496">
    <property type="entry name" value="T6A_TsaB"/>
</dbReference>
<dbReference type="GO" id="GO:0002949">
    <property type="term" value="P:tRNA threonylcarbamoyladenosine modification"/>
    <property type="evidence" value="ECO:0007669"/>
    <property type="project" value="InterPro"/>
</dbReference>
<evidence type="ECO:0000313" key="3">
    <source>
        <dbReference type="Proteomes" id="UP000318878"/>
    </source>
</evidence>
<dbReference type="AlphaFoldDB" id="A0A5C5UZ32"/>
<sequence length="225" mass="24028">MKLLALETSLRQSSFALLEGGKLLRQVELDPALRTAAAITPALEAAFRDLGWKPAEIGLIAVSHGPGSFTGLRIGVATAKALAYVAGAEVLGIDTLRVIAAQSPDQVDAVQTLLDAQRQELFAAKYQRANGVWKINSKIGIVEIDAWLAALAPGDHVSGTALTKLQDEIPSGVSVLPATCWRPMAATVGQLAWADYQAGARGDHWNLSPQYYRKSAAEEKLEEKT</sequence>
<dbReference type="Gene3D" id="3.30.420.40">
    <property type="match status" value="2"/>
</dbReference>
<feature type="domain" description="Gcp-like" evidence="1">
    <location>
        <begin position="37"/>
        <end position="148"/>
    </location>
</feature>
<gene>
    <name evidence="2" type="primary">tsaB</name>
    <name evidence="2" type="ORF">Enr8_44490</name>
</gene>
<protein>
    <submittedName>
        <fullName evidence="2">tRNA threonylcarbamoyladenosine biosynthesis protein TsaB</fullName>
    </submittedName>
</protein>
<dbReference type="Pfam" id="PF00814">
    <property type="entry name" value="TsaD"/>
    <property type="match status" value="1"/>
</dbReference>
<dbReference type="InterPro" id="IPR043129">
    <property type="entry name" value="ATPase_NBD"/>
</dbReference>
<dbReference type="OrthoDB" id="9784166at2"/>
<dbReference type="PANTHER" id="PTHR11735">
    <property type="entry name" value="TRNA N6-ADENOSINE THREONYLCARBAMOYLTRANSFERASE"/>
    <property type="match status" value="1"/>
</dbReference>
<dbReference type="PANTHER" id="PTHR11735:SF11">
    <property type="entry name" value="TRNA THREONYLCARBAMOYLADENOSINE BIOSYNTHESIS PROTEIN TSAB"/>
    <property type="match status" value="1"/>
</dbReference>
<dbReference type="CDD" id="cd24032">
    <property type="entry name" value="ASKHA_NBD_TsaB"/>
    <property type="match status" value="1"/>
</dbReference>
<reference evidence="2 3" key="1">
    <citation type="submission" date="2019-02" db="EMBL/GenBank/DDBJ databases">
        <title>Deep-cultivation of Planctomycetes and their phenomic and genomic characterization uncovers novel biology.</title>
        <authorList>
            <person name="Wiegand S."/>
            <person name="Jogler M."/>
            <person name="Boedeker C."/>
            <person name="Pinto D."/>
            <person name="Vollmers J."/>
            <person name="Rivas-Marin E."/>
            <person name="Kohn T."/>
            <person name="Peeters S.H."/>
            <person name="Heuer A."/>
            <person name="Rast P."/>
            <person name="Oberbeckmann S."/>
            <person name="Bunk B."/>
            <person name="Jeske O."/>
            <person name="Meyerdierks A."/>
            <person name="Storesund J.E."/>
            <person name="Kallscheuer N."/>
            <person name="Luecker S."/>
            <person name="Lage O.M."/>
            <person name="Pohl T."/>
            <person name="Merkel B.J."/>
            <person name="Hornburger P."/>
            <person name="Mueller R.-W."/>
            <person name="Bruemmer F."/>
            <person name="Labrenz M."/>
            <person name="Spormann A.M."/>
            <person name="Op Den Camp H."/>
            <person name="Overmann J."/>
            <person name="Amann R."/>
            <person name="Jetten M.S.M."/>
            <person name="Mascher T."/>
            <person name="Medema M.H."/>
            <person name="Devos D.P."/>
            <person name="Kaster A.-K."/>
            <person name="Ovreas L."/>
            <person name="Rohde M."/>
            <person name="Galperin M.Y."/>
            <person name="Jogler C."/>
        </authorList>
    </citation>
    <scope>NUCLEOTIDE SEQUENCE [LARGE SCALE GENOMIC DNA]</scope>
    <source>
        <strain evidence="2 3">Enr8</strain>
    </source>
</reference>
<organism evidence="2 3">
    <name type="scientific">Blastopirellula retiformator</name>
    <dbReference type="NCBI Taxonomy" id="2527970"/>
    <lineage>
        <taxon>Bacteria</taxon>
        <taxon>Pseudomonadati</taxon>
        <taxon>Planctomycetota</taxon>
        <taxon>Planctomycetia</taxon>
        <taxon>Pirellulales</taxon>
        <taxon>Pirellulaceae</taxon>
        <taxon>Blastopirellula</taxon>
    </lineage>
</organism>
<accession>A0A5C5UZ32</accession>
<evidence type="ECO:0000313" key="2">
    <source>
        <dbReference type="EMBL" id="TWT30923.1"/>
    </source>
</evidence>
<evidence type="ECO:0000259" key="1">
    <source>
        <dbReference type="Pfam" id="PF00814"/>
    </source>
</evidence>
<proteinExistence type="predicted"/>
<dbReference type="GO" id="GO:0005829">
    <property type="term" value="C:cytosol"/>
    <property type="evidence" value="ECO:0007669"/>
    <property type="project" value="TreeGrafter"/>
</dbReference>
<dbReference type="Proteomes" id="UP000318878">
    <property type="component" value="Unassembled WGS sequence"/>
</dbReference>
<keyword evidence="3" id="KW-1185">Reference proteome</keyword>
<comment type="caution">
    <text evidence="2">The sequence shown here is derived from an EMBL/GenBank/DDBJ whole genome shotgun (WGS) entry which is preliminary data.</text>
</comment>
<dbReference type="NCBIfam" id="TIGR03725">
    <property type="entry name" value="T6A_YeaZ"/>
    <property type="match status" value="1"/>
</dbReference>
<dbReference type="InterPro" id="IPR000905">
    <property type="entry name" value="Gcp-like_dom"/>
</dbReference>
<dbReference type="SUPFAM" id="SSF53067">
    <property type="entry name" value="Actin-like ATPase domain"/>
    <property type="match status" value="2"/>
</dbReference>
<dbReference type="EMBL" id="SJPF01000005">
    <property type="protein sequence ID" value="TWT30923.1"/>
    <property type="molecule type" value="Genomic_DNA"/>
</dbReference>
<name>A0A5C5UZ32_9BACT</name>